<evidence type="ECO:0000313" key="11">
    <source>
        <dbReference type="EMBL" id="AMD88830.1"/>
    </source>
</evidence>
<dbReference type="InterPro" id="IPR010656">
    <property type="entry name" value="DctM"/>
</dbReference>
<keyword evidence="3" id="KW-1003">Cell membrane</keyword>
<dbReference type="AlphaFoldDB" id="A0A0X8JHC7"/>
<feature type="transmembrane region" description="Helical" evidence="8">
    <location>
        <begin position="220"/>
        <end position="240"/>
    </location>
</feature>
<dbReference type="STRING" id="44742.AXF13_01135"/>
<gene>
    <name evidence="11" type="ORF">AXF13_01135</name>
</gene>
<evidence type="ECO:0000259" key="9">
    <source>
        <dbReference type="Pfam" id="PF04290"/>
    </source>
</evidence>
<evidence type="ECO:0000256" key="5">
    <source>
        <dbReference type="ARBA" id="ARBA00022692"/>
    </source>
</evidence>
<feature type="transmembrane region" description="Helical" evidence="8">
    <location>
        <begin position="122"/>
        <end position="141"/>
    </location>
</feature>
<dbReference type="Pfam" id="PF06808">
    <property type="entry name" value="DctM"/>
    <property type="match status" value="1"/>
</dbReference>
<feature type="transmembrane region" description="Helical" evidence="8">
    <location>
        <begin position="388"/>
        <end position="410"/>
    </location>
</feature>
<dbReference type="GO" id="GO:0022857">
    <property type="term" value="F:transmembrane transporter activity"/>
    <property type="evidence" value="ECO:0007669"/>
    <property type="project" value="TreeGrafter"/>
</dbReference>
<evidence type="ECO:0000313" key="12">
    <source>
        <dbReference type="Proteomes" id="UP000069241"/>
    </source>
</evidence>
<feature type="transmembrane region" description="Helical" evidence="8">
    <location>
        <begin position="84"/>
        <end position="101"/>
    </location>
</feature>
<feature type="transmembrane region" description="Helical" evidence="8">
    <location>
        <begin position="487"/>
        <end position="508"/>
    </location>
</feature>
<dbReference type="KEGG" id="dfi:AXF13_01135"/>
<feature type="transmembrane region" description="Helical" evidence="8">
    <location>
        <begin position="459"/>
        <end position="475"/>
    </location>
</feature>
<feature type="transmembrane region" description="Helical" evidence="8">
    <location>
        <begin position="304"/>
        <end position="323"/>
    </location>
</feature>
<sequence length="640" mass="68542">MSSSARKFLRLLDANLEKPFLVVGMLLMIGIITYQTVYRYSITELLALLDGPRFSAWLGSFLPVGRIRETVSHYVGLSVWSEELSRYIFIWISYLAIPLAIRQRSNIRVDIIYDRLPPRVQGLSWIVVDLCLLILSVFVFTEGVEHISMQLAMPQVTAALRIPYAIPYLILPLGFGLMTLRALEDLVRQLRDSSWRDALAGAAFTALLFAPVLLFDDLNAIALLFGYFVVLLLIGVPIAFSLGIAALMTVVGAGTLPVSYIASVAFTSIDNFPIMAIPFFIAAGVFMGAGGLSRRLLSLADELVGGLAGGMALASIATCMFFAAISGSGPATVAAIGTLTIPAMVERGYDKLFAAAVVAAAGAIGVMIPPSNPFVVYGVAGQASVGKLFLAGITPGILTGLALMATAYVIARKNGWRGEARPRSLKTVGRAVWEAKWALLVPVIVLGGIYGGLMTPTEAAAIAAMYGLLVGLFVYRELSLASLWKCCVESAQTSAVIIMLMAMATIFGNVMTLEQVPERIAAAILDLTSNKIAILLLINVLLLWVGTFMEALAAIVILTPILLPLVTKVGVDPIHFGVIMVVNLAIGFVTPPVGVNLFVACGITKQKIELVSRAAVPFILTMLVILLLVTYWPSLSLFLL</sequence>
<evidence type="ECO:0000259" key="10">
    <source>
        <dbReference type="Pfam" id="PF06808"/>
    </source>
</evidence>
<proteinExistence type="predicted"/>
<dbReference type="InterPro" id="IPR055348">
    <property type="entry name" value="DctQ"/>
</dbReference>
<feature type="transmembrane region" description="Helical" evidence="8">
    <location>
        <begin position="161"/>
        <end position="183"/>
    </location>
</feature>
<evidence type="ECO:0000256" key="2">
    <source>
        <dbReference type="ARBA" id="ARBA00022448"/>
    </source>
</evidence>
<evidence type="ECO:0000256" key="8">
    <source>
        <dbReference type="SAM" id="Phobius"/>
    </source>
</evidence>
<evidence type="ECO:0000256" key="3">
    <source>
        <dbReference type="ARBA" id="ARBA00022475"/>
    </source>
</evidence>
<dbReference type="GO" id="GO:0005886">
    <property type="term" value="C:plasma membrane"/>
    <property type="evidence" value="ECO:0007669"/>
    <property type="project" value="UniProtKB-SubCell"/>
</dbReference>
<dbReference type="Pfam" id="PF04290">
    <property type="entry name" value="DctQ"/>
    <property type="match status" value="1"/>
</dbReference>
<feature type="transmembrane region" description="Helical" evidence="8">
    <location>
        <begin position="272"/>
        <end position="292"/>
    </location>
</feature>
<comment type="subcellular location">
    <subcellularLocation>
        <location evidence="1">Cell inner membrane</location>
        <topology evidence="1">Multi-pass membrane protein</topology>
    </subcellularLocation>
</comment>
<evidence type="ECO:0000256" key="4">
    <source>
        <dbReference type="ARBA" id="ARBA00022519"/>
    </source>
</evidence>
<protein>
    <submittedName>
        <fullName evidence="11">C4-dicarboxylate ABC transporter substrate-binding protein</fullName>
    </submittedName>
</protein>
<keyword evidence="7 8" id="KW-0472">Membrane</keyword>
<keyword evidence="5 8" id="KW-0812">Transmembrane</keyword>
<organism evidence="11 12">
    <name type="scientific">Desulfovibrio fairfieldensis</name>
    <dbReference type="NCBI Taxonomy" id="44742"/>
    <lineage>
        <taxon>Bacteria</taxon>
        <taxon>Pseudomonadati</taxon>
        <taxon>Thermodesulfobacteriota</taxon>
        <taxon>Desulfovibrionia</taxon>
        <taxon>Desulfovibrionales</taxon>
        <taxon>Desulfovibrionaceae</taxon>
        <taxon>Desulfovibrio</taxon>
    </lineage>
</organism>
<evidence type="ECO:0000256" key="7">
    <source>
        <dbReference type="ARBA" id="ARBA00023136"/>
    </source>
</evidence>
<reference evidence="12" key="1">
    <citation type="submission" date="2016-02" db="EMBL/GenBank/DDBJ databases">
        <authorList>
            <person name="Holder M.E."/>
            <person name="Ajami N.J."/>
            <person name="Petrosino J.F."/>
        </authorList>
    </citation>
    <scope>NUCLEOTIDE SEQUENCE [LARGE SCALE GENOMIC DNA]</scope>
    <source>
        <strain evidence="12">CCUG 45958</strain>
    </source>
</reference>
<dbReference type="EMBL" id="CP014229">
    <property type="protein sequence ID" value="AMD88830.1"/>
    <property type="molecule type" value="Genomic_DNA"/>
</dbReference>
<name>A0A0X8JHC7_9BACT</name>
<keyword evidence="4" id="KW-0997">Cell inner membrane</keyword>
<accession>A0A0X8JHC7</accession>
<feature type="transmembrane region" description="Helical" evidence="8">
    <location>
        <begin position="577"/>
        <end position="603"/>
    </location>
</feature>
<keyword evidence="2" id="KW-0813">Transport</keyword>
<evidence type="ECO:0000256" key="6">
    <source>
        <dbReference type="ARBA" id="ARBA00022989"/>
    </source>
</evidence>
<dbReference type="NCBIfam" id="TIGR00786">
    <property type="entry name" value="dctM"/>
    <property type="match status" value="1"/>
</dbReference>
<dbReference type="Proteomes" id="UP000069241">
    <property type="component" value="Chromosome"/>
</dbReference>
<feature type="transmembrane region" description="Helical" evidence="8">
    <location>
        <begin position="20"/>
        <end position="38"/>
    </location>
</feature>
<feature type="domain" description="TRAP C4-dicarboxylate transport system permease DctM subunit" evidence="10">
    <location>
        <begin position="225"/>
        <end position="634"/>
    </location>
</feature>
<feature type="transmembrane region" description="Helical" evidence="8">
    <location>
        <begin position="352"/>
        <end position="368"/>
    </location>
</feature>
<dbReference type="InterPro" id="IPR004681">
    <property type="entry name" value="TRAP_DctM"/>
</dbReference>
<keyword evidence="6 8" id="KW-1133">Transmembrane helix</keyword>
<dbReference type="PANTHER" id="PTHR33362">
    <property type="entry name" value="SIALIC ACID TRAP TRANSPORTER PERMEASE PROTEIN SIAT-RELATED"/>
    <property type="match status" value="1"/>
</dbReference>
<feature type="domain" description="Tripartite ATP-independent periplasmic transporters DctQ component" evidence="9">
    <location>
        <begin position="72"/>
        <end position="191"/>
    </location>
</feature>
<feature type="transmembrane region" description="Helical" evidence="8">
    <location>
        <begin position="431"/>
        <end position="453"/>
    </location>
</feature>
<feature type="transmembrane region" description="Helical" evidence="8">
    <location>
        <begin position="195"/>
        <end position="214"/>
    </location>
</feature>
<dbReference type="PANTHER" id="PTHR33362:SF5">
    <property type="entry name" value="C4-DICARBOXYLATE TRAP TRANSPORTER LARGE PERMEASE PROTEIN DCTM"/>
    <property type="match status" value="1"/>
</dbReference>
<dbReference type="RefSeq" id="WP_062251321.1">
    <property type="nucleotide sequence ID" value="NZ_CP014229.1"/>
</dbReference>
<feature type="transmembrane region" description="Helical" evidence="8">
    <location>
        <begin position="247"/>
        <end position="266"/>
    </location>
</feature>
<keyword evidence="12" id="KW-1185">Reference proteome</keyword>
<evidence type="ECO:0000256" key="1">
    <source>
        <dbReference type="ARBA" id="ARBA00004429"/>
    </source>
</evidence>
<feature type="transmembrane region" description="Helical" evidence="8">
    <location>
        <begin position="615"/>
        <end position="634"/>
    </location>
</feature>